<feature type="active site" description="Proton acceptor" evidence="4">
    <location>
        <position position="172"/>
    </location>
</feature>
<dbReference type="RefSeq" id="WP_075753995.1">
    <property type="nucleotide sequence ID" value="NZ_LT608335.1"/>
</dbReference>
<dbReference type="Pfam" id="PF00056">
    <property type="entry name" value="Ldh_1_N"/>
    <property type="match status" value="1"/>
</dbReference>
<evidence type="ECO:0000259" key="8">
    <source>
        <dbReference type="Pfam" id="PF00056"/>
    </source>
</evidence>
<accession>A0A212LTZ8</accession>
<evidence type="ECO:0000256" key="3">
    <source>
        <dbReference type="ARBA" id="ARBA00023027"/>
    </source>
</evidence>
<protein>
    <submittedName>
        <fullName evidence="10">Lactate/malate dehydrogenase</fullName>
    </submittedName>
</protein>
<feature type="binding site" evidence="6">
    <location>
        <position position="32"/>
    </location>
    <ligand>
        <name>NAD(+)</name>
        <dbReference type="ChEBI" id="CHEBI:57540"/>
    </ligand>
</feature>
<feature type="binding site" evidence="5">
    <location>
        <position position="79"/>
    </location>
    <ligand>
        <name>substrate</name>
    </ligand>
</feature>
<dbReference type="Gene3D" id="3.40.50.720">
    <property type="entry name" value="NAD(P)-binding Rossmann-like Domain"/>
    <property type="match status" value="1"/>
</dbReference>
<evidence type="ECO:0000256" key="2">
    <source>
        <dbReference type="ARBA" id="ARBA00023002"/>
    </source>
</evidence>
<evidence type="ECO:0000256" key="7">
    <source>
        <dbReference type="RuleBase" id="RU003369"/>
    </source>
</evidence>
<gene>
    <name evidence="10" type="ORF">KL86SPO_31263</name>
</gene>
<dbReference type="InterPro" id="IPR001236">
    <property type="entry name" value="Lactate/malate_DH_N"/>
</dbReference>
<keyword evidence="3 6" id="KW-0520">NAD</keyword>
<dbReference type="InterPro" id="IPR036291">
    <property type="entry name" value="NAD(P)-bd_dom_sf"/>
</dbReference>
<proteinExistence type="inferred from homology"/>
<evidence type="ECO:0000256" key="1">
    <source>
        <dbReference type="ARBA" id="ARBA00006054"/>
    </source>
</evidence>
<dbReference type="SUPFAM" id="SSF51735">
    <property type="entry name" value="NAD(P)-binding Rossmann-fold domains"/>
    <property type="match status" value="1"/>
</dbReference>
<feature type="binding site" evidence="6">
    <location>
        <begin position="7"/>
        <end position="12"/>
    </location>
    <ligand>
        <name>NAD(+)</name>
        <dbReference type="ChEBI" id="CHEBI:57540"/>
    </ligand>
</feature>
<dbReference type="PRINTS" id="PR00086">
    <property type="entry name" value="LLDHDRGNASE"/>
</dbReference>
<feature type="domain" description="Lactate/malate dehydrogenase C-terminal" evidence="9">
    <location>
        <begin position="142"/>
        <end position="297"/>
    </location>
</feature>
<evidence type="ECO:0000256" key="4">
    <source>
        <dbReference type="PIRSR" id="PIRSR000102-1"/>
    </source>
</evidence>
<feature type="binding site" evidence="6">
    <location>
        <position position="92"/>
    </location>
    <ligand>
        <name>NAD(+)</name>
        <dbReference type="ChEBI" id="CHEBI:57540"/>
    </ligand>
</feature>
<dbReference type="GO" id="GO:0006089">
    <property type="term" value="P:lactate metabolic process"/>
    <property type="evidence" value="ECO:0007669"/>
    <property type="project" value="TreeGrafter"/>
</dbReference>
<dbReference type="Pfam" id="PF02866">
    <property type="entry name" value="Ldh_1_C"/>
    <property type="match status" value="1"/>
</dbReference>
<comment type="similarity">
    <text evidence="1">Belongs to the LDH/MDH superfamily. LDH family.</text>
</comment>
<name>A0A212LTZ8_9FIRM</name>
<evidence type="ECO:0000259" key="9">
    <source>
        <dbReference type="Pfam" id="PF02866"/>
    </source>
</evidence>
<feature type="binding site" evidence="5">
    <location>
        <position position="85"/>
    </location>
    <ligand>
        <name>substrate</name>
    </ligand>
</feature>
<dbReference type="PANTHER" id="PTHR43128">
    <property type="entry name" value="L-2-HYDROXYCARBOXYLATE DEHYDROGENASE (NAD(P)(+))"/>
    <property type="match status" value="1"/>
</dbReference>
<reference evidence="10" key="1">
    <citation type="submission" date="2016-08" db="EMBL/GenBank/DDBJ databases">
        <authorList>
            <person name="Seilhamer J.J."/>
        </authorList>
    </citation>
    <scope>NUCLEOTIDE SEQUENCE</scope>
    <source>
        <strain evidence="10">86</strain>
    </source>
</reference>
<dbReference type="PIRSF" id="PIRSF000102">
    <property type="entry name" value="Lac_mal_DH"/>
    <property type="match status" value="1"/>
</dbReference>
<evidence type="ECO:0000256" key="5">
    <source>
        <dbReference type="PIRSR" id="PIRSR000102-2"/>
    </source>
</evidence>
<sequence>MKISFIGSGKVGVAAAYTAALKGLAQEILLTDASADKAYGEALDLLQCQAFCPQARITHGQIRDTANSDIVVISAGIPRRADEPRVMLLSRNASLIAAIVKEAVALSPQCILLIITNPLDVMTHLAYQVSGLPAERVIGMGTVLDTARYRSYLAQHFSVDARDIDAYVIGEHGETMVPLTGNITIKGVPLATLPAYDNTVITRIGQEVEAASGQVIALKGGTIYAPAASACEILGAIVNDDRKVLPVSSFNSRYKTAVSLPTVVGRHGAGPVLNIPMSPSETTAFAHSVANIKRYVDELEV</sequence>
<feature type="domain" description="Lactate/malate dehydrogenase N-terminal" evidence="8">
    <location>
        <begin position="1"/>
        <end position="139"/>
    </location>
</feature>
<dbReference type="InterPro" id="IPR015955">
    <property type="entry name" value="Lactate_DH/Glyco_Ohase_4_C"/>
</dbReference>
<keyword evidence="2 7" id="KW-0560">Oxidoreductase</keyword>
<dbReference type="Gene3D" id="3.90.110.10">
    <property type="entry name" value="Lactate dehydrogenase/glycoside hydrolase, family 4, C-terminal"/>
    <property type="match status" value="1"/>
</dbReference>
<feature type="binding site" evidence="5">
    <location>
        <position position="117"/>
    </location>
    <ligand>
        <name>substrate</name>
    </ligand>
</feature>
<dbReference type="AlphaFoldDB" id="A0A212LTZ8"/>
<organism evidence="10">
    <name type="scientific">uncultured Sporomusa sp</name>
    <dbReference type="NCBI Taxonomy" id="307249"/>
    <lineage>
        <taxon>Bacteria</taxon>
        <taxon>Bacillati</taxon>
        <taxon>Bacillota</taxon>
        <taxon>Negativicutes</taxon>
        <taxon>Selenomonadales</taxon>
        <taxon>Sporomusaceae</taxon>
        <taxon>Sporomusa</taxon>
        <taxon>environmental samples</taxon>
    </lineage>
</organism>
<dbReference type="EMBL" id="FMJE01000003">
    <property type="protein sequence ID" value="SCM81084.1"/>
    <property type="molecule type" value="Genomic_DNA"/>
</dbReference>
<dbReference type="PANTHER" id="PTHR43128:SF16">
    <property type="entry name" value="L-LACTATE DEHYDROGENASE"/>
    <property type="match status" value="1"/>
</dbReference>
<dbReference type="InterPro" id="IPR022383">
    <property type="entry name" value="Lactate/malate_DH_C"/>
</dbReference>
<evidence type="ECO:0000256" key="6">
    <source>
        <dbReference type="PIRSR" id="PIRSR000102-3"/>
    </source>
</evidence>
<evidence type="ECO:0000313" key="10">
    <source>
        <dbReference type="EMBL" id="SCM81084.1"/>
    </source>
</evidence>
<dbReference type="SUPFAM" id="SSF56327">
    <property type="entry name" value="LDH C-terminal domain-like"/>
    <property type="match status" value="1"/>
</dbReference>
<dbReference type="InterPro" id="IPR001557">
    <property type="entry name" value="L-lactate/malate_DH"/>
</dbReference>
<dbReference type="GO" id="GO:0004459">
    <property type="term" value="F:L-lactate dehydrogenase (NAD+) activity"/>
    <property type="evidence" value="ECO:0007669"/>
    <property type="project" value="TreeGrafter"/>
</dbReference>
<feature type="binding site" evidence="5">
    <location>
        <position position="148"/>
    </location>
    <ligand>
        <name>substrate</name>
    </ligand>
</feature>
<feature type="binding site" evidence="6">
    <location>
        <begin position="115"/>
        <end position="117"/>
    </location>
    <ligand>
        <name>NAD(+)</name>
        <dbReference type="ChEBI" id="CHEBI:57540"/>
    </ligand>
</feature>